<proteinExistence type="predicted"/>
<evidence type="ECO:0000313" key="2">
    <source>
        <dbReference type="EMBL" id="AKI96642.1"/>
    </source>
</evidence>
<accession>A0A0G2Z514</accession>
<dbReference type="AlphaFoldDB" id="A0A0G2Z514"/>
<dbReference type="KEGG" id="kpf:IX53_01065"/>
<name>A0A0G2Z514_9BACT</name>
<feature type="signal peptide" evidence="1">
    <location>
        <begin position="1"/>
        <end position="19"/>
    </location>
</feature>
<feature type="chain" id="PRO_5002550871" evidence="1">
    <location>
        <begin position="20"/>
        <end position="164"/>
    </location>
</feature>
<dbReference type="Proteomes" id="UP000035159">
    <property type="component" value="Chromosome"/>
</dbReference>
<sequence>MKKWFVLVMVLLITTVSFADICATAYAPYFVPVVNYMAYKGKIVGSLSGVTVLNYSLDFWTHGYKNGYHLQPPDVQGSWHYDGTSSSFSYTKILTLFPEPYVWNDYTNIVGGSVTWTFILPSGTTKTQTETFSSLILLEAIYESFTEYDTSSAHTLFYYDPEEH</sequence>
<keyword evidence="1" id="KW-0732">Signal</keyword>
<dbReference type="RefSeq" id="WP_047753777.1">
    <property type="nucleotide sequence ID" value="NZ_CP011232.1"/>
</dbReference>
<dbReference type="OrthoDB" id="9822654at2"/>
<gene>
    <name evidence="2" type="ORF">IX53_01065</name>
</gene>
<dbReference type="PATRIC" id="fig|1330330.3.peg.213"/>
<dbReference type="EMBL" id="CP011232">
    <property type="protein sequence ID" value="AKI96642.1"/>
    <property type="molecule type" value="Genomic_DNA"/>
</dbReference>
<organism evidence="2 3">
    <name type="scientific">Kosmotoga pacifica</name>
    <dbReference type="NCBI Taxonomy" id="1330330"/>
    <lineage>
        <taxon>Bacteria</taxon>
        <taxon>Thermotogati</taxon>
        <taxon>Thermotogota</taxon>
        <taxon>Thermotogae</taxon>
        <taxon>Kosmotogales</taxon>
        <taxon>Kosmotogaceae</taxon>
        <taxon>Kosmotoga</taxon>
    </lineage>
</organism>
<keyword evidence="3" id="KW-1185">Reference proteome</keyword>
<evidence type="ECO:0000256" key="1">
    <source>
        <dbReference type="SAM" id="SignalP"/>
    </source>
</evidence>
<reference evidence="2 3" key="1">
    <citation type="submission" date="2015-04" db="EMBL/GenBank/DDBJ databases">
        <title>Complete Genome Sequence of Kosmotoga pacifica SLHLJ1.</title>
        <authorList>
            <person name="Jiang L.J."/>
            <person name="Shao Z.Z."/>
            <person name="Jebbar M."/>
        </authorList>
    </citation>
    <scope>NUCLEOTIDE SEQUENCE [LARGE SCALE GENOMIC DNA]</scope>
    <source>
        <strain evidence="2 3">SLHLJ1</strain>
    </source>
</reference>
<evidence type="ECO:0000313" key="3">
    <source>
        <dbReference type="Proteomes" id="UP000035159"/>
    </source>
</evidence>
<protein>
    <submittedName>
        <fullName evidence="2">Uncharacterized protein</fullName>
    </submittedName>
</protein>